<feature type="repeat" description="WD" evidence="3">
    <location>
        <begin position="963"/>
        <end position="1006"/>
    </location>
</feature>
<dbReference type="Pfam" id="PF00400">
    <property type="entry name" value="WD40"/>
    <property type="match status" value="3"/>
</dbReference>
<sequence>MVPEGEVLITFPYADQPDVVARPAHRLPEATVLRLAEPVECVPAPLAAPDAVLDHTLRVEATVPGTPVFDLDADAVVGVVAPGAGLPMLPIAALLEHWPWLRERMGWRLDLDPSLRTHWLPRARGSEVESDSGAWYFTGRVAARRAVCDWLTGAEPLLLVTGGPGTGKSAVLAHLLVAADPVWEARMRPSQAGPRPPVGAFDAALHVKGRTRSEVVERLAMLAGVTAADQEELVVALRERRQATGRAFVVLADAVEEAAGLEEAHRIARLLWELACTGSTRVVAGVRSAPPGTARARVLAAFGRSVRTVDLDAEPYRHPDDVTAYVLRRLEGEDADGRYRGLPRERLRALAAAIATKARGNFLIAQVTSRWLLLPTTPPVTDPALDGVLPETIGEAMEKYLDAFGQEKPFVQRLLTALAYARGDGLPRDDTWLAVADALHPGHAPTTAELTRVFHSAANYLVERATGPDGEPAYRLYHEALDEHLRSRCDERHPDRAIADALYDRVPVAGGWRRWEQAAPYTRAHLAEHAAVAGELDRLLTDAGFLLHADPSPLLALLSAARTEPGRLAAVCYRASSSRHRHADHQTRCRILALDAARFGAHDLHDWFNALTTGWPVRFATGTQIHPANIATLDGHKGALNEVVAGTVDGRAIAVSGSYHGTIRVWDLAEQRPIGPTIRAVPRGKYRRGVTALALGTLDGRPIVLTGGDDCLLRMWDLWEQRQIDEPLTGHITKVRSVAVTDLDGRPIAVSVGDDTVRIWDLRTQRQDGESLPAQTASAVTVTKLDGRGAIVVGTMLEKTVDVWDLRERRRIRTISTPESVNSLAVTMLDGAPTALTGTGGDDGTVRGWNLDTGAEFGPPLVGHSWCISGISVIERDGRPIMVTSAGNDHDGPSRTDNTIRVWDLRHWRPTGDTLTGHTSETMGIATATVEGNPVAVSVGGWDGTVRLWDLAESTHRRIGDPLTGHSRSVTEVAVLERAGQRIAVTGALDDTVYAWDLRTERPIPQSFPFGTYISALALAEVRGQPLTVVCGIGALTAWSPGSGHSTALALPFEYAYGYGTAAAVAHRGDRPMVVVATRDHQLCFWDLATGKSAGAPMRLEASMKQLALFRLQGRLHAAVTSQEPFDETATVWIVDLAGRRVVAKRESATTAVVAACDVEDRPVVITTGQTTLHVWDPVDRAVVSTLATGALTTNSVVTGMYDGRRMLIAAGDDQRLRTWELTTGRLVDELHLPGTCRNIALGEQGTLVAAVEDDVMAFDTGICATPVEFD</sequence>
<name>A0A1H4KQ62_STRMJ</name>
<evidence type="ECO:0000256" key="2">
    <source>
        <dbReference type="ARBA" id="ARBA00022737"/>
    </source>
</evidence>
<dbReference type="InterPro" id="IPR001680">
    <property type="entry name" value="WD40_rpt"/>
</dbReference>
<dbReference type="AlphaFoldDB" id="A0A1H4KQ62"/>
<feature type="repeat" description="WD" evidence="3">
    <location>
        <begin position="915"/>
        <end position="959"/>
    </location>
</feature>
<keyword evidence="6" id="KW-1185">Reference proteome</keyword>
<accession>A0A1H4KQ62</accession>
<dbReference type="SUPFAM" id="SSF50969">
    <property type="entry name" value="YVTN repeat-like/Quinoprotein amine dehydrogenase"/>
    <property type="match status" value="1"/>
</dbReference>
<dbReference type="InterPro" id="IPR015943">
    <property type="entry name" value="WD40/YVTN_repeat-like_dom_sf"/>
</dbReference>
<evidence type="ECO:0000256" key="3">
    <source>
        <dbReference type="PROSITE-ProRule" id="PRU00221"/>
    </source>
</evidence>
<feature type="repeat" description="WD" evidence="3">
    <location>
        <begin position="728"/>
        <end position="770"/>
    </location>
</feature>
<evidence type="ECO:0000256" key="1">
    <source>
        <dbReference type="ARBA" id="ARBA00022574"/>
    </source>
</evidence>
<dbReference type="SMART" id="SM00320">
    <property type="entry name" value="WD40"/>
    <property type="match status" value="8"/>
</dbReference>
<dbReference type="Pfam" id="PF20703">
    <property type="entry name" value="nSTAND1"/>
    <property type="match status" value="1"/>
</dbReference>
<feature type="repeat" description="WD" evidence="3">
    <location>
        <begin position="633"/>
        <end position="676"/>
    </location>
</feature>
<evidence type="ECO:0000313" key="5">
    <source>
        <dbReference type="EMBL" id="SEB60647.1"/>
    </source>
</evidence>
<dbReference type="PANTHER" id="PTHR22847:SF637">
    <property type="entry name" value="WD REPEAT DOMAIN 5B"/>
    <property type="match status" value="1"/>
</dbReference>
<evidence type="ECO:0000313" key="6">
    <source>
        <dbReference type="Proteomes" id="UP000198609"/>
    </source>
</evidence>
<gene>
    <name evidence="5" type="ORF">SAMN04490356_0898</name>
</gene>
<dbReference type="InterPro" id="IPR011044">
    <property type="entry name" value="Quino_amine_DH_bsu"/>
</dbReference>
<dbReference type="Proteomes" id="UP000198609">
    <property type="component" value="Unassembled WGS sequence"/>
</dbReference>
<dbReference type="EMBL" id="FNST01000002">
    <property type="protein sequence ID" value="SEB60647.1"/>
    <property type="molecule type" value="Genomic_DNA"/>
</dbReference>
<proteinExistence type="predicted"/>
<keyword evidence="2" id="KW-0677">Repeat</keyword>
<feature type="domain" description="Novel STAND NTPase 1" evidence="4">
    <location>
        <begin position="134"/>
        <end position="288"/>
    </location>
</feature>
<dbReference type="PROSITE" id="PS00678">
    <property type="entry name" value="WD_REPEATS_1"/>
    <property type="match status" value="1"/>
</dbReference>
<dbReference type="InterPro" id="IPR011047">
    <property type="entry name" value="Quinoprotein_ADH-like_sf"/>
</dbReference>
<organism evidence="5 6">
    <name type="scientific">Streptomyces melanosporofaciens</name>
    <dbReference type="NCBI Taxonomy" id="67327"/>
    <lineage>
        <taxon>Bacteria</taxon>
        <taxon>Bacillati</taxon>
        <taxon>Actinomycetota</taxon>
        <taxon>Actinomycetes</taxon>
        <taxon>Kitasatosporales</taxon>
        <taxon>Streptomycetaceae</taxon>
        <taxon>Streptomyces</taxon>
        <taxon>Streptomyces violaceusniger group</taxon>
    </lineage>
</organism>
<dbReference type="InterPro" id="IPR049052">
    <property type="entry name" value="nSTAND1"/>
</dbReference>
<reference evidence="6" key="1">
    <citation type="submission" date="2016-10" db="EMBL/GenBank/DDBJ databases">
        <authorList>
            <person name="Varghese N."/>
            <person name="Submissions S."/>
        </authorList>
    </citation>
    <scope>NUCLEOTIDE SEQUENCE [LARGE SCALE GENOMIC DNA]</scope>
    <source>
        <strain evidence="6">DSM 40318</strain>
    </source>
</reference>
<dbReference type="PANTHER" id="PTHR22847">
    <property type="entry name" value="WD40 REPEAT PROTEIN"/>
    <property type="match status" value="1"/>
</dbReference>
<dbReference type="RefSeq" id="WP_093460430.1">
    <property type="nucleotide sequence ID" value="NZ_FNST01000002.1"/>
</dbReference>
<dbReference type="PROSITE" id="PS50082">
    <property type="entry name" value="WD_REPEATS_2"/>
    <property type="match status" value="4"/>
</dbReference>
<dbReference type="InterPro" id="IPR019775">
    <property type="entry name" value="WD40_repeat_CS"/>
</dbReference>
<evidence type="ECO:0000259" key="4">
    <source>
        <dbReference type="Pfam" id="PF20703"/>
    </source>
</evidence>
<protein>
    <submittedName>
        <fullName evidence="5">WD40 repeat</fullName>
    </submittedName>
</protein>
<dbReference type="PROSITE" id="PS50294">
    <property type="entry name" value="WD_REPEATS_REGION"/>
    <property type="match status" value="2"/>
</dbReference>
<dbReference type="SUPFAM" id="SSF50998">
    <property type="entry name" value="Quinoprotein alcohol dehydrogenase-like"/>
    <property type="match status" value="1"/>
</dbReference>
<keyword evidence="1 3" id="KW-0853">WD repeat</keyword>
<dbReference type="Gene3D" id="2.130.10.10">
    <property type="entry name" value="YVTN repeat-like/Quinoprotein amine dehydrogenase"/>
    <property type="match status" value="3"/>
</dbReference>